<dbReference type="EMBL" id="KQ484043">
    <property type="protein sequence ID" value="KYP38036.1"/>
    <property type="molecule type" value="Genomic_DNA"/>
</dbReference>
<feature type="region of interest" description="Disordered" evidence="2">
    <location>
        <begin position="1"/>
        <end position="24"/>
    </location>
</feature>
<gene>
    <name evidence="3" type="ORF">KK1_040730</name>
</gene>
<organism evidence="3 4">
    <name type="scientific">Cajanus cajan</name>
    <name type="common">Pigeon pea</name>
    <name type="synonym">Cajanus indicus</name>
    <dbReference type="NCBI Taxonomy" id="3821"/>
    <lineage>
        <taxon>Eukaryota</taxon>
        <taxon>Viridiplantae</taxon>
        <taxon>Streptophyta</taxon>
        <taxon>Embryophyta</taxon>
        <taxon>Tracheophyta</taxon>
        <taxon>Spermatophyta</taxon>
        <taxon>Magnoliopsida</taxon>
        <taxon>eudicotyledons</taxon>
        <taxon>Gunneridae</taxon>
        <taxon>Pentapetalae</taxon>
        <taxon>rosids</taxon>
        <taxon>fabids</taxon>
        <taxon>Fabales</taxon>
        <taxon>Fabaceae</taxon>
        <taxon>Papilionoideae</taxon>
        <taxon>50 kb inversion clade</taxon>
        <taxon>NPAAA clade</taxon>
        <taxon>indigoferoid/millettioid clade</taxon>
        <taxon>Phaseoleae</taxon>
        <taxon>Cajanus</taxon>
    </lineage>
</organism>
<accession>A0A151R6B9</accession>
<keyword evidence="1" id="KW-0175">Coiled coil</keyword>
<dbReference type="AlphaFoldDB" id="A0A151R6B9"/>
<proteinExistence type="predicted"/>
<keyword evidence="4" id="KW-1185">Reference proteome</keyword>
<evidence type="ECO:0000256" key="1">
    <source>
        <dbReference type="SAM" id="Coils"/>
    </source>
</evidence>
<dbReference type="Proteomes" id="UP000075243">
    <property type="component" value="Unassembled WGS sequence"/>
</dbReference>
<dbReference type="PANTHER" id="PTHR33018">
    <property type="entry name" value="OS10G0338966 PROTEIN-RELATED"/>
    <property type="match status" value="1"/>
</dbReference>
<dbReference type="Gramene" id="C.cajan_41378.t">
    <property type="protein sequence ID" value="C.cajan_41378.t"/>
    <property type="gene ID" value="C.cajan_41378"/>
</dbReference>
<evidence type="ECO:0000313" key="4">
    <source>
        <dbReference type="Proteomes" id="UP000075243"/>
    </source>
</evidence>
<protein>
    <submittedName>
        <fullName evidence="3">Uncharacterized protein</fullName>
    </submittedName>
</protein>
<name>A0A151R6B9_CAJCA</name>
<evidence type="ECO:0000313" key="3">
    <source>
        <dbReference type="EMBL" id="KYP38036.1"/>
    </source>
</evidence>
<feature type="coiled-coil region" evidence="1">
    <location>
        <begin position="112"/>
        <end position="143"/>
    </location>
</feature>
<dbReference type="PANTHER" id="PTHR33018:SF34">
    <property type="entry name" value="OS02G0472350 PROTEIN"/>
    <property type="match status" value="1"/>
</dbReference>
<reference evidence="3" key="1">
    <citation type="journal article" date="2012" name="Nat. Biotechnol.">
        <title>Draft genome sequence of pigeonpea (Cajanus cajan), an orphan legume crop of resource-poor farmers.</title>
        <authorList>
            <person name="Varshney R.K."/>
            <person name="Chen W."/>
            <person name="Li Y."/>
            <person name="Bharti A.K."/>
            <person name="Saxena R.K."/>
            <person name="Schlueter J.A."/>
            <person name="Donoghue M.T."/>
            <person name="Azam S."/>
            <person name="Fan G."/>
            <person name="Whaley A.M."/>
            <person name="Farmer A.D."/>
            <person name="Sheridan J."/>
            <person name="Iwata A."/>
            <person name="Tuteja R."/>
            <person name="Penmetsa R.V."/>
            <person name="Wu W."/>
            <person name="Upadhyaya H.D."/>
            <person name="Yang S.P."/>
            <person name="Shah T."/>
            <person name="Saxena K.B."/>
            <person name="Michael T."/>
            <person name="McCombie W.R."/>
            <person name="Yang B."/>
            <person name="Zhang G."/>
            <person name="Yang H."/>
            <person name="Wang J."/>
            <person name="Spillane C."/>
            <person name="Cook D.R."/>
            <person name="May G.D."/>
            <person name="Xu X."/>
            <person name="Jackson S.A."/>
        </authorList>
    </citation>
    <scope>NUCLEOTIDE SEQUENCE [LARGE SCALE GENOMIC DNA]</scope>
</reference>
<evidence type="ECO:0000256" key="2">
    <source>
        <dbReference type="SAM" id="MobiDB-lite"/>
    </source>
</evidence>
<sequence>MKEKAMKHQTSQDDIAVSDPPSPPMHHELWKFSRIKKMGEFTIEATKEIASKIDILEQQAKEGSFVSHGRQDILIVAIGKPEHTGRVRAAGEGHNLQGYFGKQSTSHSCSSVDQLVELKVQMKEEMQRQLQEYMQTFSQQFQQNTLVTKPVVEHVSTKGSCAAIDPPATATNPDTSNRCELFINGSLDPDVVAPPNVMLIPSRNLSPIKRLWKLVADMEDNDQPK</sequence>